<proteinExistence type="predicted"/>
<dbReference type="SMART" id="SM00834">
    <property type="entry name" value="CxxC_CXXC_SSSS"/>
    <property type="match status" value="1"/>
</dbReference>
<dbReference type="InterPro" id="IPR013429">
    <property type="entry name" value="Regulatory_FmdB_Zinc_ribbon"/>
</dbReference>
<reference evidence="2 3" key="1">
    <citation type="journal article" date="2012" name="Environ. Microbiol.">
        <title>The genome sequence of Desulfatibacillum alkenivorans AK-01: a blueprint for anaerobic alkane oxidation.</title>
        <authorList>
            <person name="Callaghan A.V."/>
            <person name="Morris B.E."/>
            <person name="Pereira I.A."/>
            <person name="McInerney M.J."/>
            <person name="Austin R.N."/>
            <person name="Groves J.T."/>
            <person name="Kukor J.J."/>
            <person name="Suflita J.M."/>
            <person name="Young L.Y."/>
            <person name="Zylstra G.J."/>
            <person name="Wawrik B."/>
        </authorList>
    </citation>
    <scope>NUCLEOTIDE SEQUENCE [LARGE SCALE GENOMIC DNA]</scope>
    <source>
        <strain evidence="2 3">AK-01</strain>
    </source>
</reference>
<dbReference type="EMBL" id="CP001322">
    <property type="protein sequence ID" value="ACL04079.1"/>
    <property type="molecule type" value="Genomic_DNA"/>
</dbReference>
<dbReference type="NCBIfam" id="TIGR02605">
    <property type="entry name" value="CxxC_CxxC_SSSS"/>
    <property type="match status" value="1"/>
</dbReference>
<evidence type="ECO:0000313" key="2">
    <source>
        <dbReference type="EMBL" id="ACL04079.1"/>
    </source>
</evidence>
<feature type="domain" description="Putative regulatory protein FmdB zinc ribbon" evidence="1">
    <location>
        <begin position="1"/>
        <end position="41"/>
    </location>
</feature>
<dbReference type="Proteomes" id="UP000000739">
    <property type="component" value="Chromosome"/>
</dbReference>
<dbReference type="KEGG" id="dal:Dalk_2386"/>
<organism evidence="2 3">
    <name type="scientific">Desulfatibacillum aliphaticivorans</name>
    <dbReference type="NCBI Taxonomy" id="218208"/>
    <lineage>
        <taxon>Bacteria</taxon>
        <taxon>Pseudomonadati</taxon>
        <taxon>Thermodesulfobacteriota</taxon>
        <taxon>Desulfobacteria</taxon>
        <taxon>Desulfobacterales</taxon>
        <taxon>Desulfatibacillaceae</taxon>
        <taxon>Desulfatibacillum</taxon>
    </lineage>
</organism>
<gene>
    <name evidence="2" type="ordered locus">Dalk_2386</name>
</gene>
<evidence type="ECO:0000259" key="1">
    <source>
        <dbReference type="SMART" id="SM00834"/>
    </source>
</evidence>
<dbReference type="eggNOG" id="ENOG50331X6">
    <property type="taxonomic scope" value="Bacteria"/>
</dbReference>
<dbReference type="HOGENOM" id="CLU_136025_4_0_7"/>
<sequence>MPVFEFQCQDCGSQFELLIFNSDEKPKCGSCGSQNLTKLLSAHSSFSGASTGAMPGAGDTACCGSTPGHAGCAGPGSCCGKA</sequence>
<evidence type="ECO:0000313" key="3">
    <source>
        <dbReference type="Proteomes" id="UP000000739"/>
    </source>
</evidence>
<accession>B8FAZ3</accession>
<dbReference type="Pfam" id="PF09723">
    <property type="entry name" value="Zn_ribbon_8"/>
    <property type="match status" value="1"/>
</dbReference>
<keyword evidence="3" id="KW-1185">Reference proteome</keyword>
<dbReference type="AlphaFoldDB" id="B8FAZ3"/>
<dbReference type="RefSeq" id="WP_015947153.1">
    <property type="nucleotide sequence ID" value="NC_011768.1"/>
</dbReference>
<name>B8FAZ3_DESAL</name>
<protein>
    <submittedName>
        <fullName evidence="2">Regulatory protein, FmdB family</fullName>
    </submittedName>
</protein>